<evidence type="ECO:0000313" key="1">
    <source>
        <dbReference type="EMBL" id="KHD04816.1"/>
    </source>
</evidence>
<dbReference type="AlphaFoldDB" id="A0A0A6RLV6"/>
<protein>
    <submittedName>
        <fullName evidence="1">Uncharacterized protein</fullName>
    </submittedName>
</protein>
<comment type="caution">
    <text evidence="1">The sequence shown here is derived from an EMBL/GenBank/DDBJ whole genome shotgun (WGS) entry which is preliminary data.</text>
</comment>
<sequence length="61" mass="6790">MGFKGKLCTLAAPRYHTPEQPLKDCDRAIRAPNIDLETFRDAAALPKLTNSGWIFGKSQDN</sequence>
<proteinExistence type="predicted"/>
<organism evidence="1 2">
    <name type="scientific">Candidatus Thiomargarita nelsonii</name>
    <dbReference type="NCBI Taxonomy" id="1003181"/>
    <lineage>
        <taxon>Bacteria</taxon>
        <taxon>Pseudomonadati</taxon>
        <taxon>Pseudomonadota</taxon>
        <taxon>Gammaproteobacteria</taxon>
        <taxon>Thiotrichales</taxon>
        <taxon>Thiotrichaceae</taxon>
        <taxon>Thiomargarita</taxon>
    </lineage>
</organism>
<gene>
    <name evidence="1" type="ORF">PN36_24210</name>
</gene>
<keyword evidence="2" id="KW-1185">Reference proteome</keyword>
<name>A0A0A6RLV6_9GAMM</name>
<reference evidence="1 2" key="1">
    <citation type="journal article" date="2016" name="Front. Microbiol.">
        <title>Single-Cell (Meta-)Genomics of a Dimorphic Candidatus Thiomargarita nelsonii Reveals Genomic Plasticity.</title>
        <authorList>
            <person name="Flood B.E."/>
            <person name="Fliss P."/>
            <person name="Jones D.S."/>
            <person name="Dick G.J."/>
            <person name="Jain S."/>
            <person name="Kaster A.K."/>
            <person name="Winkel M."/>
            <person name="Mussmann M."/>
            <person name="Bailey J."/>
        </authorList>
    </citation>
    <scope>NUCLEOTIDE SEQUENCE [LARGE SCALE GENOMIC DNA]</scope>
    <source>
        <strain evidence="1">Hydrate Ridge</strain>
    </source>
</reference>
<evidence type="ECO:0000313" key="2">
    <source>
        <dbReference type="Proteomes" id="UP000030428"/>
    </source>
</evidence>
<dbReference type="Proteomes" id="UP000030428">
    <property type="component" value="Unassembled WGS sequence"/>
</dbReference>
<accession>A0A0A6RLV6</accession>
<dbReference type="EMBL" id="JSZA02000125">
    <property type="protein sequence ID" value="KHD04816.1"/>
    <property type="molecule type" value="Genomic_DNA"/>
</dbReference>